<sequence length="168" mass="18247">MTAEGAARGASITVRRRVAWNETDAAGHNHFTAVFRWIEEAEHALFRSIGADTSMIARIPRVHIEVDYFDRLYFDELIEVRVGVVKVGNSSCGFDFEVRKADGGRAIGGSYVIVHASGTASGSAPWPERVRSALSLPADASSDVLRVDVHPAVMGDVNRRVPPVTSDI</sequence>
<gene>
    <name evidence="3" type="ORF">UFOPK3772_01143</name>
</gene>
<dbReference type="SUPFAM" id="SSF54637">
    <property type="entry name" value="Thioesterase/thiol ester dehydrase-isomerase"/>
    <property type="match status" value="1"/>
</dbReference>
<reference evidence="3" key="1">
    <citation type="submission" date="2020-05" db="EMBL/GenBank/DDBJ databases">
        <authorList>
            <person name="Chiriac C."/>
            <person name="Salcher M."/>
            <person name="Ghai R."/>
            <person name="Kavagutti S V."/>
        </authorList>
    </citation>
    <scope>NUCLEOTIDE SEQUENCE</scope>
</reference>
<organism evidence="3">
    <name type="scientific">freshwater metagenome</name>
    <dbReference type="NCBI Taxonomy" id="449393"/>
    <lineage>
        <taxon>unclassified sequences</taxon>
        <taxon>metagenomes</taxon>
        <taxon>ecological metagenomes</taxon>
    </lineage>
</organism>
<dbReference type="PANTHER" id="PTHR31793:SF27">
    <property type="entry name" value="NOVEL THIOESTERASE SUPERFAMILY DOMAIN AND SAPOSIN A-TYPE DOMAIN CONTAINING PROTEIN (0610012H03RIK)"/>
    <property type="match status" value="1"/>
</dbReference>
<evidence type="ECO:0000256" key="1">
    <source>
        <dbReference type="ARBA" id="ARBA00005953"/>
    </source>
</evidence>
<dbReference type="InterPro" id="IPR050563">
    <property type="entry name" value="4-hydroxybenzoyl-CoA_TE"/>
</dbReference>
<evidence type="ECO:0000313" key="3">
    <source>
        <dbReference type="EMBL" id="CAB4944545.1"/>
    </source>
</evidence>
<dbReference type="Gene3D" id="3.10.129.10">
    <property type="entry name" value="Hotdog Thioesterase"/>
    <property type="match status" value="1"/>
</dbReference>
<dbReference type="Pfam" id="PF13279">
    <property type="entry name" value="4HBT_2"/>
    <property type="match status" value="1"/>
</dbReference>
<dbReference type="AlphaFoldDB" id="A0A6J7JME3"/>
<accession>A0A6J7JME3</accession>
<dbReference type="CDD" id="cd00586">
    <property type="entry name" value="4HBT"/>
    <property type="match status" value="1"/>
</dbReference>
<proteinExistence type="inferred from homology"/>
<dbReference type="EMBL" id="CAFBNE010000028">
    <property type="protein sequence ID" value="CAB4944545.1"/>
    <property type="molecule type" value="Genomic_DNA"/>
</dbReference>
<name>A0A6J7JME3_9ZZZZ</name>
<protein>
    <submittedName>
        <fullName evidence="3">Unannotated protein</fullName>
    </submittedName>
</protein>
<dbReference type="PANTHER" id="PTHR31793">
    <property type="entry name" value="4-HYDROXYBENZOYL-COA THIOESTERASE FAMILY MEMBER"/>
    <property type="match status" value="1"/>
</dbReference>
<evidence type="ECO:0000256" key="2">
    <source>
        <dbReference type="ARBA" id="ARBA00022801"/>
    </source>
</evidence>
<keyword evidence="2" id="KW-0378">Hydrolase</keyword>
<comment type="similarity">
    <text evidence="1">Belongs to the 4-hydroxybenzoyl-CoA thioesterase family.</text>
</comment>
<dbReference type="GO" id="GO:0047617">
    <property type="term" value="F:fatty acyl-CoA hydrolase activity"/>
    <property type="evidence" value="ECO:0007669"/>
    <property type="project" value="TreeGrafter"/>
</dbReference>
<dbReference type="InterPro" id="IPR029069">
    <property type="entry name" value="HotDog_dom_sf"/>
</dbReference>